<dbReference type="InterPro" id="IPR036754">
    <property type="entry name" value="YbaK/aa-tRNA-synt-asso_dom_sf"/>
</dbReference>
<evidence type="ECO:0000313" key="15">
    <source>
        <dbReference type="Proteomes" id="UP000189464"/>
    </source>
</evidence>
<evidence type="ECO:0000256" key="2">
    <source>
        <dbReference type="ARBA" id="ARBA00011738"/>
    </source>
</evidence>
<reference evidence="14 15" key="1">
    <citation type="journal article" date="2016" name="Int. J. Syst. Evol. Microbiol.">
        <title>Desulfotomaculum ferrireducens sp. nov., a moderately thermophilic sulfate-reducing and dissimilatory Fe(III)-reducing bacterium isolated from compost.</title>
        <authorList>
            <person name="Yang G."/>
            <person name="Guo J."/>
            <person name="Zhuang L."/>
            <person name="Yuan Y."/>
            <person name="Zhou S."/>
        </authorList>
    </citation>
    <scope>NUCLEOTIDE SEQUENCE [LARGE SCALE GENOMIC DNA]</scope>
    <source>
        <strain evidence="14 15">GSS09</strain>
    </source>
</reference>
<evidence type="ECO:0000256" key="12">
    <source>
        <dbReference type="HAMAP-Rule" id="MF_01569"/>
    </source>
</evidence>
<comment type="function">
    <text evidence="10 12">Catalyzes the attachment of proline to tRNA(Pro) in a two-step reaction: proline is first activated by ATP to form Pro-AMP and then transferred to the acceptor end of tRNA(Pro). As ProRS can inadvertently accommodate and process non-cognate amino acids such as alanine and cysteine, to avoid such errors it has two additional distinct editing activities against alanine. One activity is designated as 'pretransfer' editing and involves the tRNA(Pro)-independent hydrolysis of activated Ala-AMP. The other activity is designated 'posttransfer' editing and involves deacylation of mischarged Ala-tRNA(Pro). The misacylated Cys-tRNA(Pro) is not edited by ProRS.</text>
</comment>
<dbReference type="GO" id="GO:0140096">
    <property type="term" value="F:catalytic activity, acting on a protein"/>
    <property type="evidence" value="ECO:0007669"/>
    <property type="project" value="UniProtKB-ARBA"/>
</dbReference>
<proteinExistence type="inferred from homology"/>
<dbReference type="PANTHER" id="PTHR42753">
    <property type="entry name" value="MITOCHONDRIAL RIBOSOME PROTEIN L39/PROLYL-TRNA LIGASE FAMILY MEMBER"/>
    <property type="match status" value="1"/>
</dbReference>
<dbReference type="SUPFAM" id="SSF55681">
    <property type="entry name" value="Class II aaRS and biotin synthetases"/>
    <property type="match status" value="1"/>
</dbReference>
<dbReference type="InterPro" id="IPR004154">
    <property type="entry name" value="Anticodon-bd"/>
</dbReference>
<evidence type="ECO:0000256" key="4">
    <source>
        <dbReference type="ARBA" id="ARBA00022598"/>
    </source>
</evidence>
<evidence type="ECO:0000256" key="11">
    <source>
        <dbReference type="ARBA" id="ARBA00060755"/>
    </source>
</evidence>
<dbReference type="PRINTS" id="PR01046">
    <property type="entry name" value="TRNASYNTHPRO"/>
</dbReference>
<dbReference type="AlphaFoldDB" id="A0A1S6IX70"/>
<dbReference type="EMBL" id="CP019698">
    <property type="protein sequence ID" value="AQS59348.1"/>
    <property type="molecule type" value="Genomic_DNA"/>
</dbReference>
<dbReference type="Pfam" id="PF04073">
    <property type="entry name" value="tRNA_edit"/>
    <property type="match status" value="1"/>
</dbReference>
<keyword evidence="4 12" id="KW-0436">Ligase</keyword>
<evidence type="ECO:0000256" key="1">
    <source>
        <dbReference type="ARBA" id="ARBA00004496"/>
    </source>
</evidence>
<feature type="domain" description="Aminoacyl-transfer RNA synthetases class-II family profile" evidence="13">
    <location>
        <begin position="33"/>
        <end position="465"/>
    </location>
</feature>
<dbReference type="NCBIfam" id="TIGR00409">
    <property type="entry name" value="proS_fam_II"/>
    <property type="match status" value="1"/>
</dbReference>
<keyword evidence="5 12" id="KW-0547">Nucleotide-binding</keyword>
<evidence type="ECO:0000259" key="13">
    <source>
        <dbReference type="PROSITE" id="PS50862"/>
    </source>
</evidence>
<dbReference type="CDD" id="cd00779">
    <property type="entry name" value="ProRS_core_prok"/>
    <property type="match status" value="1"/>
</dbReference>
<dbReference type="PIRSF" id="PIRSF001535">
    <property type="entry name" value="ProRS_1"/>
    <property type="match status" value="1"/>
</dbReference>
<protein>
    <recommendedName>
        <fullName evidence="12">Proline--tRNA ligase</fullName>
        <ecNumber evidence="12">6.1.1.15</ecNumber>
    </recommendedName>
    <alternativeName>
        <fullName evidence="12">Prolyl-tRNA synthetase</fullName>
        <shortName evidence="12">ProRS</shortName>
    </alternativeName>
</protein>
<dbReference type="GO" id="GO:0016740">
    <property type="term" value="F:transferase activity"/>
    <property type="evidence" value="ECO:0007669"/>
    <property type="project" value="UniProtKB-ARBA"/>
</dbReference>
<dbReference type="InterPro" id="IPR050062">
    <property type="entry name" value="Pro-tRNA_synthetase"/>
</dbReference>
<dbReference type="OrthoDB" id="9809052at2"/>
<dbReference type="HAMAP" id="MF_01569">
    <property type="entry name" value="Pro_tRNA_synth_type1"/>
    <property type="match status" value="1"/>
</dbReference>
<dbReference type="InterPro" id="IPR007214">
    <property type="entry name" value="YbaK/aa-tRNA-synth-assoc-dom"/>
</dbReference>
<sequence>MRTSEMLIPTLREVPAEAEVVSHKLLLRAGFIRKAASGVYTYLPLAQRVLRKIKNIVREEMDKQGGQELLMPIIQPAEMWLESGRWHVYGPELFRLKDRHNRDFCLGPTHEEVITLLMRGEIRSYKQMPQLLYQIQNKFRDERRPRFGLMRGREFIMKDLYSFDRDEAALDVSYQKMYEAYTNVFNRCGLKFRPVEADSGAIGGSTTHEFMVLAESGEAAILYCSQCDYAANVEKATSQPAAGLDPTKEQLALEEVSTPGQKTAEQVAAFFGVATSQIIKTMIYKTDKEFVAALVRGDRDVNEVKLLNTLGALNLELAEDADINRVTGAAAGYVGPVGLQNIRIVADPEVMAMVNAVAGANKTEAHFINVNPNRDFKPELVADIRLVKAGEPCPKCQAELLEARGIEVGQIFKLGTKYSEALGANFLDENGKEKPIVMGCYGIGISRTMAAAIEQNNDENGIIWPAAIAPFQAVVIPVSTKDAGQVQIAEQLYQELNQAGVETIIDDRAERPGVKFKDADLVGYPLRIVVGGKAVEEGVVEVRQRRSAATELIPVTEVKEQVKKLLTTL</sequence>
<evidence type="ECO:0000256" key="5">
    <source>
        <dbReference type="ARBA" id="ARBA00022741"/>
    </source>
</evidence>
<dbReference type="CDD" id="cd04334">
    <property type="entry name" value="ProRS-INS"/>
    <property type="match status" value="1"/>
</dbReference>
<dbReference type="FunFam" id="3.30.930.10:FF:000066">
    <property type="entry name" value="Proline--tRNA ligase"/>
    <property type="match status" value="1"/>
</dbReference>
<dbReference type="GO" id="GO:0005829">
    <property type="term" value="C:cytosol"/>
    <property type="evidence" value="ECO:0007669"/>
    <property type="project" value="TreeGrafter"/>
</dbReference>
<evidence type="ECO:0000256" key="10">
    <source>
        <dbReference type="ARBA" id="ARBA00053664"/>
    </source>
</evidence>
<name>A0A1S6IX70_9FIRM</name>
<evidence type="ECO:0000256" key="9">
    <source>
        <dbReference type="ARBA" id="ARBA00047671"/>
    </source>
</evidence>
<comment type="domain">
    <text evidence="12">Consists of three domains: the N-terminal catalytic domain, the editing domain and the C-terminal anticodon-binding domain.</text>
</comment>
<dbReference type="EC" id="6.1.1.15" evidence="12"/>
<dbReference type="GO" id="GO:0004827">
    <property type="term" value="F:proline-tRNA ligase activity"/>
    <property type="evidence" value="ECO:0007669"/>
    <property type="project" value="UniProtKB-UniRule"/>
</dbReference>
<dbReference type="SUPFAM" id="SSF55826">
    <property type="entry name" value="YbaK/ProRS associated domain"/>
    <property type="match status" value="1"/>
</dbReference>
<evidence type="ECO:0000256" key="8">
    <source>
        <dbReference type="ARBA" id="ARBA00023146"/>
    </source>
</evidence>
<dbReference type="InterPro" id="IPR004500">
    <property type="entry name" value="Pro-tRNA-synth_IIa_bac-type"/>
</dbReference>
<dbReference type="NCBIfam" id="NF006625">
    <property type="entry name" value="PRK09194.1"/>
    <property type="match status" value="1"/>
</dbReference>
<dbReference type="PROSITE" id="PS50862">
    <property type="entry name" value="AA_TRNA_LIGASE_II"/>
    <property type="match status" value="1"/>
</dbReference>
<dbReference type="InterPro" id="IPR036621">
    <property type="entry name" value="Anticodon-bd_dom_sf"/>
</dbReference>
<keyword evidence="8 12" id="KW-0030">Aminoacyl-tRNA synthetase</keyword>
<keyword evidence="6 12" id="KW-0067">ATP-binding</keyword>
<dbReference type="Gene3D" id="3.30.930.10">
    <property type="entry name" value="Bira Bifunctional Protein, Domain 2"/>
    <property type="match status" value="2"/>
</dbReference>
<comment type="subcellular location">
    <subcellularLocation>
        <location evidence="1 12">Cytoplasm</location>
    </subcellularLocation>
</comment>
<dbReference type="RefSeq" id="WP_077714417.1">
    <property type="nucleotide sequence ID" value="NZ_CP019698.1"/>
</dbReference>
<dbReference type="InterPro" id="IPR045864">
    <property type="entry name" value="aa-tRNA-synth_II/BPL/LPL"/>
</dbReference>
<dbReference type="GO" id="GO:0002161">
    <property type="term" value="F:aminoacyl-tRNA deacylase activity"/>
    <property type="evidence" value="ECO:0007669"/>
    <property type="project" value="InterPro"/>
</dbReference>
<dbReference type="InterPro" id="IPR044140">
    <property type="entry name" value="ProRS_anticodon_short"/>
</dbReference>
<dbReference type="InterPro" id="IPR002316">
    <property type="entry name" value="Pro-tRNA-ligase_IIa"/>
</dbReference>
<dbReference type="SUPFAM" id="SSF52954">
    <property type="entry name" value="Class II aaRS ABD-related"/>
    <property type="match status" value="1"/>
</dbReference>
<dbReference type="Gene3D" id="3.40.50.800">
    <property type="entry name" value="Anticodon-binding domain"/>
    <property type="match status" value="1"/>
</dbReference>
<dbReference type="STRING" id="1833852.B0537_09750"/>
<dbReference type="InterPro" id="IPR002314">
    <property type="entry name" value="aa-tRNA-synt_IIb"/>
</dbReference>
<dbReference type="GO" id="GO:0006433">
    <property type="term" value="P:prolyl-tRNA aminoacylation"/>
    <property type="evidence" value="ECO:0007669"/>
    <property type="project" value="UniProtKB-UniRule"/>
</dbReference>
<comment type="catalytic activity">
    <reaction evidence="9 12">
        <text>tRNA(Pro) + L-proline + ATP = L-prolyl-tRNA(Pro) + AMP + diphosphate</text>
        <dbReference type="Rhea" id="RHEA:14305"/>
        <dbReference type="Rhea" id="RHEA-COMP:9700"/>
        <dbReference type="Rhea" id="RHEA-COMP:9702"/>
        <dbReference type="ChEBI" id="CHEBI:30616"/>
        <dbReference type="ChEBI" id="CHEBI:33019"/>
        <dbReference type="ChEBI" id="CHEBI:60039"/>
        <dbReference type="ChEBI" id="CHEBI:78442"/>
        <dbReference type="ChEBI" id="CHEBI:78532"/>
        <dbReference type="ChEBI" id="CHEBI:456215"/>
        <dbReference type="EC" id="6.1.1.15"/>
    </reaction>
</comment>
<dbReference type="CDD" id="cd00861">
    <property type="entry name" value="ProRS_anticodon_short"/>
    <property type="match status" value="1"/>
</dbReference>
<dbReference type="Proteomes" id="UP000189464">
    <property type="component" value="Chromosome"/>
</dbReference>
<organism evidence="14 15">
    <name type="scientific">Desulforamulus ferrireducens</name>
    <dbReference type="NCBI Taxonomy" id="1833852"/>
    <lineage>
        <taxon>Bacteria</taxon>
        <taxon>Bacillati</taxon>
        <taxon>Bacillota</taxon>
        <taxon>Clostridia</taxon>
        <taxon>Eubacteriales</taxon>
        <taxon>Peptococcaceae</taxon>
        <taxon>Desulforamulus</taxon>
    </lineage>
</organism>
<keyword evidence="7 12" id="KW-0648">Protein biosynthesis</keyword>
<comment type="subunit">
    <text evidence="2 12">Homodimer.</text>
</comment>
<keyword evidence="3 12" id="KW-0963">Cytoplasm</keyword>
<evidence type="ECO:0000313" key="14">
    <source>
        <dbReference type="EMBL" id="AQS59348.1"/>
    </source>
</evidence>
<dbReference type="FunFam" id="3.30.930.10:FF:000065">
    <property type="entry name" value="Proline--tRNA ligase"/>
    <property type="match status" value="1"/>
</dbReference>
<gene>
    <name evidence="12" type="primary">proS</name>
    <name evidence="14" type="ORF">B0537_09750</name>
</gene>
<dbReference type="KEGG" id="dfg:B0537_09750"/>
<evidence type="ECO:0000256" key="6">
    <source>
        <dbReference type="ARBA" id="ARBA00022840"/>
    </source>
</evidence>
<dbReference type="InterPro" id="IPR023717">
    <property type="entry name" value="Pro-tRNA-Synthase_IIa_type1"/>
</dbReference>
<dbReference type="Pfam" id="PF00587">
    <property type="entry name" value="tRNA-synt_2b"/>
    <property type="match status" value="1"/>
</dbReference>
<evidence type="ECO:0000256" key="7">
    <source>
        <dbReference type="ARBA" id="ARBA00022917"/>
    </source>
</evidence>
<comment type="similarity">
    <text evidence="11 12">Belongs to the class-II aminoacyl-tRNA synthetase family. ProS type 1 subfamily.</text>
</comment>
<dbReference type="FunFam" id="3.40.50.800:FF:000011">
    <property type="entry name" value="Proline--tRNA ligase"/>
    <property type="match status" value="1"/>
</dbReference>
<accession>A0A1S6IX70</accession>
<dbReference type="InterPro" id="IPR033730">
    <property type="entry name" value="ProRS_core_prok"/>
</dbReference>
<dbReference type="InterPro" id="IPR006195">
    <property type="entry name" value="aa-tRNA-synth_II"/>
</dbReference>
<dbReference type="Pfam" id="PF03129">
    <property type="entry name" value="HGTP_anticodon"/>
    <property type="match status" value="1"/>
</dbReference>
<keyword evidence="15" id="KW-1185">Reference proteome</keyword>
<evidence type="ECO:0000256" key="3">
    <source>
        <dbReference type="ARBA" id="ARBA00022490"/>
    </source>
</evidence>
<dbReference type="GO" id="GO:0005524">
    <property type="term" value="F:ATP binding"/>
    <property type="evidence" value="ECO:0007669"/>
    <property type="project" value="UniProtKB-UniRule"/>
</dbReference>
<dbReference type="PANTHER" id="PTHR42753:SF2">
    <property type="entry name" value="PROLINE--TRNA LIGASE"/>
    <property type="match status" value="1"/>
</dbReference>